<dbReference type="SUPFAM" id="SSF53474">
    <property type="entry name" value="alpha/beta-Hydrolases"/>
    <property type="match status" value="1"/>
</dbReference>
<dbReference type="InterPro" id="IPR029058">
    <property type="entry name" value="AB_hydrolase_fold"/>
</dbReference>
<evidence type="ECO:0000256" key="4">
    <source>
        <dbReference type="ARBA" id="ARBA00022729"/>
    </source>
</evidence>
<evidence type="ECO:0000313" key="9">
    <source>
        <dbReference type="Proteomes" id="UP001314263"/>
    </source>
</evidence>
<protein>
    <recommendedName>
        <fullName evidence="7">Carboxypeptidase</fullName>
        <ecNumber evidence="7">3.4.16.-</ecNumber>
    </recommendedName>
</protein>
<dbReference type="EC" id="3.4.16.-" evidence="7"/>
<proteinExistence type="inferred from homology"/>
<keyword evidence="4 7" id="KW-0732">Signal</keyword>
<evidence type="ECO:0000256" key="3">
    <source>
        <dbReference type="ARBA" id="ARBA00022670"/>
    </source>
</evidence>
<dbReference type="GO" id="GO:0004185">
    <property type="term" value="F:serine-type carboxypeptidase activity"/>
    <property type="evidence" value="ECO:0007669"/>
    <property type="project" value="UniProtKB-UniRule"/>
</dbReference>
<dbReference type="Proteomes" id="UP001314263">
    <property type="component" value="Unassembled WGS sequence"/>
</dbReference>
<dbReference type="Pfam" id="PF00450">
    <property type="entry name" value="Peptidase_S10"/>
    <property type="match status" value="1"/>
</dbReference>
<dbReference type="GO" id="GO:0006508">
    <property type="term" value="P:proteolysis"/>
    <property type="evidence" value="ECO:0007669"/>
    <property type="project" value="UniProtKB-KW"/>
</dbReference>
<gene>
    <name evidence="8" type="ORF">CVIRNUC_002971</name>
</gene>
<comment type="similarity">
    <text evidence="1 7">Belongs to the peptidase S10 family.</text>
</comment>
<comment type="caution">
    <text evidence="8">The sequence shown here is derived from an EMBL/GenBank/DDBJ whole genome shotgun (WGS) entry which is preliminary data.</text>
</comment>
<dbReference type="PROSITE" id="PS00560">
    <property type="entry name" value="CARBOXYPEPT_SER_HIS"/>
    <property type="match status" value="1"/>
</dbReference>
<evidence type="ECO:0000256" key="7">
    <source>
        <dbReference type="RuleBase" id="RU361156"/>
    </source>
</evidence>
<evidence type="ECO:0000256" key="5">
    <source>
        <dbReference type="ARBA" id="ARBA00022801"/>
    </source>
</evidence>
<dbReference type="InterPro" id="IPR018202">
    <property type="entry name" value="Ser_caboxypep_ser_AS"/>
</dbReference>
<dbReference type="EMBL" id="CAUYUE010000004">
    <property type="protein sequence ID" value="CAK0762577.1"/>
    <property type="molecule type" value="Genomic_DNA"/>
</dbReference>
<evidence type="ECO:0000256" key="2">
    <source>
        <dbReference type="ARBA" id="ARBA00022645"/>
    </source>
</evidence>
<sequence>MWAQRSVMVGLILLALTLAGLGSPQRLFEKSIDLGGLEGHQSAPTRSSGYFDVNKGRMFFWFFEAQTKTPEREPLVIWMTGGPGCSSELAVFYENGPFRIRENLTLSENKFSWDKESNMIFVDQPLSVGFSVLDDESGTVYDEAGVAEDMLQFLQEFREAHKSYFTAPLFITGESYGGHYVPAVTAAIYEYNKDATDPFNLQGMAIGNGLTNPEIQYGNYADFSFANGLISKSLQRTINAVYPVCAWGVHLCNSLKFDIVCELALVICQNIVVGPIQAAGGNFNVYDIRKPCIGQLCYDFSRLDDYLAQPDVRKALGVDDRAGTWQSCNQDVYNDFLADIMRSYDDKVSKLLDAGVHVLIYVGVEDWICNWRGNAAWLNALTWSGKNDWHKAVEMDWGLDGTIAGRWKKVGPLSLVKIFGAGHMVPMDKPEASLKLISAFIRGQNLTTQESTLTGVAANGLEDLISRA</sequence>
<keyword evidence="9" id="KW-1185">Reference proteome</keyword>
<dbReference type="InterPro" id="IPR033124">
    <property type="entry name" value="Ser_caboxypep_his_AS"/>
</dbReference>
<name>A0AAV1HYS0_9CHLO</name>
<keyword evidence="3 7" id="KW-0645">Protease</keyword>
<dbReference type="InterPro" id="IPR001563">
    <property type="entry name" value="Peptidase_S10"/>
</dbReference>
<keyword evidence="5 7" id="KW-0378">Hydrolase</keyword>
<evidence type="ECO:0000256" key="1">
    <source>
        <dbReference type="ARBA" id="ARBA00009431"/>
    </source>
</evidence>
<reference evidence="8 9" key="1">
    <citation type="submission" date="2023-10" db="EMBL/GenBank/DDBJ databases">
        <authorList>
            <person name="Maclean D."/>
            <person name="Macfadyen A."/>
        </authorList>
    </citation>
    <scope>NUCLEOTIDE SEQUENCE [LARGE SCALE GENOMIC DNA]</scope>
</reference>
<evidence type="ECO:0000256" key="6">
    <source>
        <dbReference type="ARBA" id="ARBA00023180"/>
    </source>
</evidence>
<dbReference type="PROSITE" id="PS00131">
    <property type="entry name" value="CARBOXYPEPT_SER_SER"/>
    <property type="match status" value="1"/>
</dbReference>
<organism evidence="8 9">
    <name type="scientific">Coccomyxa viridis</name>
    <dbReference type="NCBI Taxonomy" id="1274662"/>
    <lineage>
        <taxon>Eukaryota</taxon>
        <taxon>Viridiplantae</taxon>
        <taxon>Chlorophyta</taxon>
        <taxon>core chlorophytes</taxon>
        <taxon>Trebouxiophyceae</taxon>
        <taxon>Trebouxiophyceae incertae sedis</taxon>
        <taxon>Coccomyxaceae</taxon>
        <taxon>Coccomyxa</taxon>
    </lineage>
</organism>
<keyword evidence="6" id="KW-0325">Glycoprotein</keyword>
<evidence type="ECO:0000313" key="8">
    <source>
        <dbReference type="EMBL" id="CAK0762577.1"/>
    </source>
</evidence>
<accession>A0AAV1HYS0</accession>
<keyword evidence="2 7" id="KW-0121">Carboxypeptidase</keyword>
<dbReference type="PANTHER" id="PTHR11802">
    <property type="entry name" value="SERINE PROTEASE FAMILY S10 SERINE CARBOXYPEPTIDASE"/>
    <property type="match status" value="1"/>
</dbReference>
<dbReference type="AlphaFoldDB" id="A0AAV1HYS0"/>
<feature type="chain" id="PRO_5043088913" description="Carboxypeptidase" evidence="7">
    <location>
        <begin position="23"/>
        <end position="468"/>
    </location>
</feature>
<feature type="signal peptide" evidence="7">
    <location>
        <begin position="1"/>
        <end position="22"/>
    </location>
</feature>
<dbReference type="PANTHER" id="PTHR11802:SF113">
    <property type="entry name" value="SERINE CARBOXYPEPTIDASE CTSA-4.1"/>
    <property type="match status" value="1"/>
</dbReference>
<dbReference type="PRINTS" id="PR00724">
    <property type="entry name" value="CRBOXYPTASEC"/>
</dbReference>
<dbReference type="Gene3D" id="3.40.50.1820">
    <property type="entry name" value="alpha/beta hydrolase"/>
    <property type="match status" value="1"/>
</dbReference>